<reference evidence="1" key="1">
    <citation type="journal article" date="2022" name="Int. J. Mol. Sci.">
        <title>Draft Genome of Tanacetum Coccineum: Genomic Comparison of Closely Related Tanacetum-Family Plants.</title>
        <authorList>
            <person name="Yamashiro T."/>
            <person name="Shiraishi A."/>
            <person name="Nakayama K."/>
            <person name="Satake H."/>
        </authorList>
    </citation>
    <scope>NUCLEOTIDE SEQUENCE</scope>
</reference>
<evidence type="ECO:0000313" key="1">
    <source>
        <dbReference type="EMBL" id="GJT10273.1"/>
    </source>
</evidence>
<evidence type="ECO:0000313" key="2">
    <source>
        <dbReference type="Proteomes" id="UP001151760"/>
    </source>
</evidence>
<protein>
    <submittedName>
        <fullName evidence="1">Uncharacterized protein</fullName>
    </submittedName>
</protein>
<comment type="caution">
    <text evidence="1">The sequence shown here is derived from an EMBL/GenBank/DDBJ whole genome shotgun (WGS) entry which is preliminary data.</text>
</comment>
<proteinExistence type="predicted"/>
<dbReference type="EMBL" id="BQNB010012975">
    <property type="protein sequence ID" value="GJT10273.1"/>
    <property type="molecule type" value="Genomic_DNA"/>
</dbReference>
<keyword evidence="2" id="KW-1185">Reference proteome</keyword>
<dbReference type="Proteomes" id="UP001151760">
    <property type="component" value="Unassembled WGS sequence"/>
</dbReference>
<name>A0ABQ5B8Y5_9ASTR</name>
<reference evidence="1" key="2">
    <citation type="submission" date="2022-01" db="EMBL/GenBank/DDBJ databases">
        <authorList>
            <person name="Yamashiro T."/>
            <person name="Shiraishi A."/>
            <person name="Satake H."/>
            <person name="Nakayama K."/>
        </authorList>
    </citation>
    <scope>NUCLEOTIDE SEQUENCE</scope>
</reference>
<sequence length="208" mass="24098">MVLGIKASEVQDKSVVVIIMGKRVTSLVSFQSSRRTRRLSVKLRVTVKTTMYHKKTQHVSWRSTLKRCDILIQEVDSLKTNVSKLQDEALSFSRFKKSSVVLDDMLSRQNFPKIRKVLDFQEMGKPLLMEMYLLDDEDDSDSMVVPQTPGEEIRTRVDIISQEHRKGDALDPRLKISTLYLYKDIYLQVKDQDPAFSIRKKARKNAMS</sequence>
<organism evidence="1 2">
    <name type="scientific">Tanacetum coccineum</name>
    <dbReference type="NCBI Taxonomy" id="301880"/>
    <lineage>
        <taxon>Eukaryota</taxon>
        <taxon>Viridiplantae</taxon>
        <taxon>Streptophyta</taxon>
        <taxon>Embryophyta</taxon>
        <taxon>Tracheophyta</taxon>
        <taxon>Spermatophyta</taxon>
        <taxon>Magnoliopsida</taxon>
        <taxon>eudicotyledons</taxon>
        <taxon>Gunneridae</taxon>
        <taxon>Pentapetalae</taxon>
        <taxon>asterids</taxon>
        <taxon>campanulids</taxon>
        <taxon>Asterales</taxon>
        <taxon>Asteraceae</taxon>
        <taxon>Asteroideae</taxon>
        <taxon>Anthemideae</taxon>
        <taxon>Anthemidinae</taxon>
        <taxon>Tanacetum</taxon>
    </lineage>
</organism>
<accession>A0ABQ5B8Y5</accession>
<gene>
    <name evidence="1" type="ORF">Tco_0857315</name>
</gene>